<name>A0A4U6TSE5_SETVI</name>
<accession>A0A4U6TSE5</accession>
<dbReference type="AlphaFoldDB" id="A0A4U6TSE5"/>
<gene>
    <name evidence="1" type="ORF">SEVIR_7G196250v2</name>
</gene>
<sequence length="76" mass="8317">MLKPSPSSARLCLLAGHAAAADRQRCTRGRRRRSCSLRAGVCRCRASHCMPLPPQRCAQGCHHSCSRAPQRVLLPP</sequence>
<evidence type="ECO:0000313" key="2">
    <source>
        <dbReference type="Proteomes" id="UP000298652"/>
    </source>
</evidence>
<organism evidence="1 2">
    <name type="scientific">Setaria viridis</name>
    <name type="common">Green bristlegrass</name>
    <name type="synonym">Setaria italica subsp. viridis</name>
    <dbReference type="NCBI Taxonomy" id="4556"/>
    <lineage>
        <taxon>Eukaryota</taxon>
        <taxon>Viridiplantae</taxon>
        <taxon>Streptophyta</taxon>
        <taxon>Embryophyta</taxon>
        <taxon>Tracheophyta</taxon>
        <taxon>Spermatophyta</taxon>
        <taxon>Magnoliopsida</taxon>
        <taxon>Liliopsida</taxon>
        <taxon>Poales</taxon>
        <taxon>Poaceae</taxon>
        <taxon>PACMAD clade</taxon>
        <taxon>Panicoideae</taxon>
        <taxon>Panicodae</taxon>
        <taxon>Paniceae</taxon>
        <taxon>Cenchrinae</taxon>
        <taxon>Setaria</taxon>
    </lineage>
</organism>
<dbReference type="Proteomes" id="UP000298652">
    <property type="component" value="Chromosome 7"/>
</dbReference>
<proteinExistence type="predicted"/>
<dbReference type="EMBL" id="CM016558">
    <property type="protein sequence ID" value="TKW05740.1"/>
    <property type="molecule type" value="Genomic_DNA"/>
</dbReference>
<evidence type="ECO:0000313" key="1">
    <source>
        <dbReference type="EMBL" id="TKW05740.1"/>
    </source>
</evidence>
<reference evidence="1" key="1">
    <citation type="submission" date="2019-03" db="EMBL/GenBank/DDBJ databases">
        <title>WGS assembly of Setaria viridis.</title>
        <authorList>
            <person name="Huang P."/>
            <person name="Jenkins J."/>
            <person name="Grimwood J."/>
            <person name="Barry K."/>
            <person name="Healey A."/>
            <person name="Mamidi S."/>
            <person name="Sreedasyam A."/>
            <person name="Shu S."/>
            <person name="Feldman M."/>
            <person name="Wu J."/>
            <person name="Yu Y."/>
            <person name="Chen C."/>
            <person name="Johnson J."/>
            <person name="Rokhsar D."/>
            <person name="Baxter I."/>
            <person name="Schmutz J."/>
            <person name="Brutnell T."/>
            <person name="Kellogg E."/>
        </authorList>
    </citation>
    <scope>NUCLEOTIDE SEQUENCE [LARGE SCALE GENOMIC DNA]</scope>
</reference>
<keyword evidence="2" id="KW-1185">Reference proteome</keyword>
<dbReference type="Gramene" id="TKW05740">
    <property type="protein sequence ID" value="TKW05740"/>
    <property type="gene ID" value="SEVIR_7G196250v2"/>
</dbReference>
<protein>
    <submittedName>
        <fullName evidence="1">Uncharacterized protein</fullName>
    </submittedName>
</protein>